<accession>A0A9D2DXI7</accession>
<dbReference type="AlphaFoldDB" id="A0A9D2DXI7"/>
<evidence type="ECO:0000313" key="4">
    <source>
        <dbReference type="EMBL" id="HIZ24849.1"/>
    </source>
</evidence>
<protein>
    <submittedName>
        <fullName evidence="4">YafY family transcriptional regulator</fullName>
    </submittedName>
</protein>
<dbReference type="SUPFAM" id="SSF46785">
    <property type="entry name" value="Winged helix' DNA-binding domain"/>
    <property type="match status" value="1"/>
</dbReference>
<dbReference type="Pfam" id="PF25583">
    <property type="entry name" value="WCX"/>
    <property type="match status" value="1"/>
</dbReference>
<dbReference type="InterPro" id="IPR026881">
    <property type="entry name" value="WYL_dom"/>
</dbReference>
<name>A0A9D2DXI7_9FIRM</name>
<gene>
    <name evidence="4" type="ORF">H9812_05220</name>
</gene>
<dbReference type="InterPro" id="IPR036388">
    <property type="entry name" value="WH-like_DNA-bd_sf"/>
</dbReference>
<evidence type="ECO:0000313" key="5">
    <source>
        <dbReference type="Proteomes" id="UP000824044"/>
    </source>
</evidence>
<evidence type="ECO:0000259" key="2">
    <source>
        <dbReference type="Pfam" id="PF13280"/>
    </source>
</evidence>
<feature type="domain" description="Helix-turn-helix type 11" evidence="1">
    <location>
        <begin position="9"/>
        <end position="56"/>
    </location>
</feature>
<dbReference type="Gene3D" id="1.10.10.10">
    <property type="entry name" value="Winged helix-like DNA-binding domain superfamily/Winged helix DNA-binding domain"/>
    <property type="match status" value="1"/>
</dbReference>
<dbReference type="PROSITE" id="PS52050">
    <property type="entry name" value="WYL"/>
    <property type="match status" value="1"/>
</dbReference>
<dbReference type="EMBL" id="DXBS01000101">
    <property type="protein sequence ID" value="HIZ24849.1"/>
    <property type="molecule type" value="Genomic_DNA"/>
</dbReference>
<organism evidence="4 5">
    <name type="scientific">Candidatus Gallimonas intestinigallinarum</name>
    <dbReference type="NCBI Taxonomy" id="2838604"/>
    <lineage>
        <taxon>Bacteria</taxon>
        <taxon>Bacillati</taxon>
        <taxon>Bacillota</taxon>
        <taxon>Clostridia</taxon>
        <taxon>Candidatus Gallimonas</taxon>
    </lineage>
</organism>
<dbReference type="InterPro" id="IPR051534">
    <property type="entry name" value="CBASS_pafABC_assoc_protein"/>
</dbReference>
<reference evidence="4" key="1">
    <citation type="journal article" date="2021" name="PeerJ">
        <title>Extensive microbial diversity within the chicken gut microbiome revealed by metagenomics and culture.</title>
        <authorList>
            <person name="Gilroy R."/>
            <person name="Ravi A."/>
            <person name="Getino M."/>
            <person name="Pursley I."/>
            <person name="Horton D.L."/>
            <person name="Alikhan N.F."/>
            <person name="Baker D."/>
            <person name="Gharbi K."/>
            <person name="Hall N."/>
            <person name="Watson M."/>
            <person name="Adriaenssens E.M."/>
            <person name="Foster-Nyarko E."/>
            <person name="Jarju S."/>
            <person name="Secka A."/>
            <person name="Antonio M."/>
            <person name="Oren A."/>
            <person name="Chaudhuri R.R."/>
            <person name="La Ragione R."/>
            <person name="Hildebrand F."/>
            <person name="Pallen M.J."/>
        </authorList>
    </citation>
    <scope>NUCLEOTIDE SEQUENCE</scope>
    <source>
        <strain evidence="4">CHK33-5263</strain>
    </source>
</reference>
<feature type="domain" description="WCX" evidence="3">
    <location>
        <begin position="230"/>
        <end position="302"/>
    </location>
</feature>
<dbReference type="InterPro" id="IPR036390">
    <property type="entry name" value="WH_DNA-bd_sf"/>
</dbReference>
<proteinExistence type="predicted"/>
<dbReference type="InterPro" id="IPR028349">
    <property type="entry name" value="PafC-like"/>
</dbReference>
<comment type="caution">
    <text evidence="4">The sequence shown here is derived from an EMBL/GenBank/DDBJ whole genome shotgun (WGS) entry which is preliminary data.</text>
</comment>
<dbReference type="PIRSF" id="PIRSF016838">
    <property type="entry name" value="PafC"/>
    <property type="match status" value="1"/>
</dbReference>
<reference evidence="4" key="2">
    <citation type="submission" date="2021-04" db="EMBL/GenBank/DDBJ databases">
        <authorList>
            <person name="Gilroy R."/>
        </authorList>
    </citation>
    <scope>NUCLEOTIDE SEQUENCE</scope>
    <source>
        <strain evidence="4">CHK33-5263</strain>
    </source>
</reference>
<sequence>MKYQIMMDIFFTLLKKRHTSATELAARYNVSPRTIYRYIDEMTVAGIPIDVSRGAGGGIYISDAYKLPRGFMTREEYDRAIGAMRAMESELGDPVLQSAIEKLSSQRKRESSDDALSGNILVDSGAWGSEQKFSDKLRLISKATEEHEALEIDYVARDGKRTRRVILPHLLVYKQNIWYVYAFCRLREEFRLFKIGRMRSIYLTGETFQPIPFSKKDVPLSFWTDGEKCVEARFRILKEVLPFAEEWLGIENVYEREGNFYADVTLPDDESLIGKILSAGAGFQVLSPVSLADRVKAEAKKIFESY</sequence>
<feature type="domain" description="WYL" evidence="2">
    <location>
        <begin position="136"/>
        <end position="201"/>
    </location>
</feature>
<dbReference type="PANTHER" id="PTHR34580:SF1">
    <property type="entry name" value="PROTEIN PAFC"/>
    <property type="match status" value="1"/>
</dbReference>
<dbReference type="Pfam" id="PF13280">
    <property type="entry name" value="WYL"/>
    <property type="match status" value="1"/>
</dbReference>
<dbReference type="Proteomes" id="UP000824044">
    <property type="component" value="Unassembled WGS sequence"/>
</dbReference>
<evidence type="ECO:0000259" key="1">
    <source>
        <dbReference type="Pfam" id="PF08279"/>
    </source>
</evidence>
<dbReference type="PANTHER" id="PTHR34580">
    <property type="match status" value="1"/>
</dbReference>
<dbReference type="Pfam" id="PF08279">
    <property type="entry name" value="HTH_11"/>
    <property type="match status" value="1"/>
</dbReference>
<dbReference type="InterPro" id="IPR057727">
    <property type="entry name" value="WCX_dom"/>
</dbReference>
<dbReference type="InterPro" id="IPR013196">
    <property type="entry name" value="HTH_11"/>
</dbReference>
<evidence type="ECO:0000259" key="3">
    <source>
        <dbReference type="Pfam" id="PF25583"/>
    </source>
</evidence>